<evidence type="ECO:0000313" key="2">
    <source>
        <dbReference type="EMBL" id="SHJ77882.1"/>
    </source>
</evidence>
<keyword evidence="3" id="KW-1185">Reference proteome</keyword>
<reference evidence="3" key="1">
    <citation type="submission" date="2016-11" db="EMBL/GenBank/DDBJ databases">
        <authorList>
            <person name="Varghese N."/>
            <person name="Submissions S."/>
        </authorList>
    </citation>
    <scope>NUCLEOTIDE SEQUENCE [LARGE SCALE GENOMIC DNA]</scope>
    <source>
        <strain evidence="3">DSM 16057</strain>
    </source>
</reference>
<sequence>MQPVFFPADVRQDVSVFGVRVGLLWIPVLGLFAGFLLFAYLPPGFPVLPRFLILVVPPLALFFFLAARVDVFWKKFRAYGKEPSLRLPDARGGPGSFQSLVSASASEDTFILEFDDGSRGAVLSVVPAPWEVMTEGDQTSAVAAFGAALSRVGVADAEVTVYLDADADLPRAEWERKEARWRSAFPEGSGLRRIAEARLAHFRGLERTKPRAAVRIRWKPYDAALPRKPKDDADREALVRRAVADLVSGFAAELERSGAKVRVLGAEAVRDLAARQVHPLDWRRLAPVTGTDWLGGARGEEKRDRTRAASAGSGLLSRFRRNGTGTAQENPRVKARVIAVAAASEAGLREAAKTALRTAERENLPLVDADPRGFVASEARLEEDTAARFDWRFNPGGGGFTLPSGVRLWPVSGRLFAVGDYSGTLREILSEAGEVVVVNLGTGTLPEGVEAERVVVVVTDAADVEVMRRLYPPGRTGRVEVVIGGGDPGLAEVVRRMGYLCR</sequence>
<dbReference type="STRING" id="1121432.SAMN02745219_03312"/>
<dbReference type="EMBL" id="FQZM01000060">
    <property type="protein sequence ID" value="SHJ77882.1"/>
    <property type="molecule type" value="Genomic_DNA"/>
</dbReference>
<evidence type="ECO:0000256" key="1">
    <source>
        <dbReference type="SAM" id="Phobius"/>
    </source>
</evidence>
<dbReference type="OrthoDB" id="9818548at2"/>
<organism evidence="2 3">
    <name type="scientific">Desulfofundulus thermosubterraneus DSM 16057</name>
    <dbReference type="NCBI Taxonomy" id="1121432"/>
    <lineage>
        <taxon>Bacteria</taxon>
        <taxon>Bacillati</taxon>
        <taxon>Bacillota</taxon>
        <taxon>Clostridia</taxon>
        <taxon>Eubacteriales</taxon>
        <taxon>Peptococcaceae</taxon>
        <taxon>Desulfofundulus</taxon>
    </lineage>
</organism>
<evidence type="ECO:0000313" key="3">
    <source>
        <dbReference type="Proteomes" id="UP000184529"/>
    </source>
</evidence>
<dbReference type="RefSeq" id="WP_072871260.1">
    <property type="nucleotide sequence ID" value="NZ_FQZM01000060.1"/>
</dbReference>
<protein>
    <submittedName>
        <fullName evidence="2">Uncharacterized protein</fullName>
    </submittedName>
</protein>
<gene>
    <name evidence="2" type="ORF">SAMN02745219_03312</name>
</gene>
<feature type="transmembrane region" description="Helical" evidence="1">
    <location>
        <begin position="47"/>
        <end position="67"/>
    </location>
</feature>
<proteinExistence type="predicted"/>
<accession>A0A1M6M343</accession>
<keyword evidence="1" id="KW-0812">Transmembrane</keyword>
<dbReference type="AlphaFoldDB" id="A0A1M6M343"/>
<name>A0A1M6M343_9FIRM</name>
<keyword evidence="1" id="KW-1133">Transmembrane helix</keyword>
<keyword evidence="1" id="KW-0472">Membrane</keyword>
<dbReference type="Proteomes" id="UP000184529">
    <property type="component" value="Unassembled WGS sequence"/>
</dbReference>
<feature type="transmembrane region" description="Helical" evidence="1">
    <location>
        <begin position="21"/>
        <end position="41"/>
    </location>
</feature>